<reference evidence="7" key="1">
    <citation type="submission" date="2021-02" db="EMBL/GenBank/DDBJ databases">
        <authorList>
            <person name="Dougan E. K."/>
            <person name="Rhodes N."/>
            <person name="Thang M."/>
            <person name="Chan C."/>
        </authorList>
    </citation>
    <scope>NUCLEOTIDE SEQUENCE</scope>
</reference>
<evidence type="ECO:0000256" key="2">
    <source>
        <dbReference type="ARBA" id="ARBA00022692"/>
    </source>
</evidence>
<feature type="transmembrane region" description="Helical" evidence="5">
    <location>
        <begin position="212"/>
        <end position="238"/>
    </location>
</feature>
<dbReference type="SUPFAM" id="SSF51206">
    <property type="entry name" value="cAMP-binding domain-like"/>
    <property type="match status" value="1"/>
</dbReference>
<dbReference type="GO" id="GO:0098855">
    <property type="term" value="C:HCN channel complex"/>
    <property type="evidence" value="ECO:0007669"/>
    <property type="project" value="TreeGrafter"/>
</dbReference>
<accession>A0A812WYH7</accession>
<dbReference type="Pfam" id="PF00520">
    <property type="entry name" value="Ion_trans"/>
    <property type="match status" value="1"/>
</dbReference>
<dbReference type="GO" id="GO:0035725">
    <property type="term" value="P:sodium ion transmembrane transport"/>
    <property type="evidence" value="ECO:0007669"/>
    <property type="project" value="TreeGrafter"/>
</dbReference>
<dbReference type="SUPFAM" id="SSF81324">
    <property type="entry name" value="Voltage-gated potassium channels"/>
    <property type="match status" value="1"/>
</dbReference>
<dbReference type="Proteomes" id="UP000649617">
    <property type="component" value="Unassembled WGS sequence"/>
</dbReference>
<comment type="caution">
    <text evidence="7">The sequence shown here is derived from an EMBL/GenBank/DDBJ whole genome shotgun (WGS) entry which is preliminary data.</text>
</comment>
<evidence type="ECO:0000259" key="6">
    <source>
        <dbReference type="Pfam" id="PF00520"/>
    </source>
</evidence>
<dbReference type="GO" id="GO:0003254">
    <property type="term" value="P:regulation of membrane depolarization"/>
    <property type="evidence" value="ECO:0007669"/>
    <property type="project" value="TreeGrafter"/>
</dbReference>
<gene>
    <name evidence="7" type="primary">Hcn3</name>
    <name evidence="7" type="ORF">SPIL2461_LOCUS20087</name>
</gene>
<organism evidence="7 8">
    <name type="scientific">Symbiodinium pilosum</name>
    <name type="common">Dinoflagellate</name>
    <dbReference type="NCBI Taxonomy" id="2952"/>
    <lineage>
        <taxon>Eukaryota</taxon>
        <taxon>Sar</taxon>
        <taxon>Alveolata</taxon>
        <taxon>Dinophyceae</taxon>
        <taxon>Suessiales</taxon>
        <taxon>Symbiodiniaceae</taxon>
        <taxon>Symbiodinium</taxon>
    </lineage>
</organism>
<feature type="domain" description="Ion transport" evidence="6">
    <location>
        <begin position="184"/>
        <end position="422"/>
    </location>
</feature>
<evidence type="ECO:0000313" key="7">
    <source>
        <dbReference type="EMBL" id="CAE7709404.1"/>
    </source>
</evidence>
<name>A0A812WYH7_SYMPI</name>
<keyword evidence="3 5" id="KW-1133">Transmembrane helix</keyword>
<dbReference type="AlphaFoldDB" id="A0A812WYH7"/>
<keyword evidence="2 5" id="KW-0812">Transmembrane</keyword>
<dbReference type="Gene3D" id="1.10.287.70">
    <property type="match status" value="1"/>
</dbReference>
<dbReference type="InterPro" id="IPR051413">
    <property type="entry name" value="K/Na_HCN_channel"/>
</dbReference>
<dbReference type="PANTHER" id="PTHR45689">
    <property type="entry name" value="I[[H]] CHANNEL, ISOFORM E"/>
    <property type="match status" value="1"/>
</dbReference>
<feature type="transmembrane region" description="Helical" evidence="5">
    <location>
        <begin position="185"/>
        <end position="206"/>
    </location>
</feature>
<evidence type="ECO:0000256" key="5">
    <source>
        <dbReference type="SAM" id="Phobius"/>
    </source>
</evidence>
<proteinExistence type="predicted"/>
<dbReference type="InterPro" id="IPR005821">
    <property type="entry name" value="Ion_trans_dom"/>
</dbReference>
<sequence>MESTGLCGPIKATFWELHRQLAECYASDVAAAQGGRQQEQKLSKAGDAVTSLQFKFEQHLQTPAITNERRLSNHSIISIDPLGARSERAMVLDPTRSERLSAKDRIETVRGRRKQTMKILGKVQGVDVPDEGSSAHINLKLHECWDANKLQKKVPGGNRDKPTGSGEDSAQRSYVFHPAGMFRTVWNMITALCVLYDLIVIPLYAFDLPNSAPLIVFGWIIMLFWNLDLVVSFLTGFYDEGALILSPARIAVHYVRTWLLFDISLISLDWVLAGMDMTESGEEQAAWSRTLRMLRFLRLIRMLRWIKLRQANEALQDLLHSQVMSLYYGLASSIAHLMVLNHLIACAWFAVHHLASDNWVIASQIKESEIIHQYLVCLNWAFAQLGVGSSNAKPVNSLEFAFCIIIAFRSLITSSTLISTVSNLMAGLSKIKEDETNEFRLLRAYLAANEIPQQLTQKVTQFLQFQYALRQEARSADMQVPLLEMLSQQLQGELQFARYQRSLCKLKFIEDLIDDPDLQTLQVLHRLAMTALNNTIVAAKDVIFLCGSQAVAASLKLSGALTYFHEDGTKTIDSSTWVAEVCLWTPWIFMGDLVADDVTRLALLDAESFCGILSQNWQTQYAAHRYAKDFLEALKKQESWLDVLEREDDSEFASVDGSKTSAPRAVKMQCCPRMLGGRKQLSQVVASTPPAQSSGVLR</sequence>
<comment type="subcellular location">
    <subcellularLocation>
        <location evidence="1">Membrane</location>
        <topology evidence="1">Multi-pass membrane protein</topology>
    </subcellularLocation>
</comment>
<protein>
    <submittedName>
        <fullName evidence="7">Hcn3 protein</fullName>
    </submittedName>
</protein>
<dbReference type="PANTHER" id="PTHR45689:SF5">
    <property type="entry name" value="I[[H]] CHANNEL, ISOFORM E"/>
    <property type="match status" value="1"/>
</dbReference>
<evidence type="ECO:0000256" key="3">
    <source>
        <dbReference type="ARBA" id="ARBA00022989"/>
    </source>
</evidence>
<evidence type="ECO:0000256" key="4">
    <source>
        <dbReference type="ARBA" id="ARBA00023136"/>
    </source>
</evidence>
<dbReference type="InterPro" id="IPR018490">
    <property type="entry name" value="cNMP-bd_dom_sf"/>
</dbReference>
<keyword evidence="4 5" id="KW-0472">Membrane</keyword>
<evidence type="ECO:0000313" key="8">
    <source>
        <dbReference type="Proteomes" id="UP000649617"/>
    </source>
</evidence>
<dbReference type="EMBL" id="CAJNIZ010045062">
    <property type="protein sequence ID" value="CAE7709404.1"/>
    <property type="molecule type" value="Genomic_DNA"/>
</dbReference>
<dbReference type="OrthoDB" id="421226at2759"/>
<evidence type="ECO:0000256" key="1">
    <source>
        <dbReference type="ARBA" id="ARBA00004141"/>
    </source>
</evidence>
<keyword evidence="8" id="KW-1185">Reference proteome</keyword>
<dbReference type="GO" id="GO:0005249">
    <property type="term" value="F:voltage-gated potassium channel activity"/>
    <property type="evidence" value="ECO:0007669"/>
    <property type="project" value="TreeGrafter"/>
</dbReference>